<organism evidence="1 2">
    <name type="scientific">Chryseobacterium pennipullorum</name>
    <dbReference type="NCBI Taxonomy" id="2258963"/>
    <lineage>
        <taxon>Bacteria</taxon>
        <taxon>Pseudomonadati</taxon>
        <taxon>Bacteroidota</taxon>
        <taxon>Flavobacteriia</taxon>
        <taxon>Flavobacteriales</taxon>
        <taxon>Weeksellaceae</taxon>
        <taxon>Chryseobacterium group</taxon>
        <taxon>Chryseobacterium</taxon>
    </lineage>
</organism>
<protein>
    <submittedName>
        <fullName evidence="1">Uncharacterized protein</fullName>
    </submittedName>
</protein>
<sequence>MNYSNDSKPAQILNLRTLEELNECFFLKRDSDTAYFSLKKPENNVNRVVFSLQTSDINVTPTIRLVNCVNKNKKYPLYQSFAIETKDKSTGIAILMLKLDDQKTFYCNVRILPLNTLDDVADREADSPLLTVNLEKANYLLKTDITINPSNTGEAMYSTHEVDVNAISDLISAAEMTELKRELEFQGAQLIAHYCQEILEIIINENAATSNTLPLLSEDYVLQLPLDSLKELLSANVISGNIMLEIVGSNVVRDVNKDWTGASAFISYLL</sequence>
<dbReference type="OrthoDB" id="1269051at2"/>
<reference evidence="1 2" key="1">
    <citation type="submission" date="2018-06" db="EMBL/GenBank/DDBJ databases">
        <title>Novel Chryseobacterium species.</title>
        <authorList>
            <person name="Newman J."/>
            <person name="Hugo C."/>
            <person name="Oosthuizen L."/>
            <person name="Charimba G."/>
        </authorList>
    </citation>
    <scope>NUCLEOTIDE SEQUENCE [LARGE SCALE GENOMIC DNA]</scope>
    <source>
        <strain evidence="1 2">7_F195</strain>
    </source>
</reference>
<dbReference type="RefSeq" id="WP_115929658.1">
    <property type="nucleotide sequence ID" value="NZ_QNVV01000020.1"/>
</dbReference>
<dbReference type="AlphaFoldDB" id="A0A3D9AS80"/>
<gene>
    <name evidence="1" type="ORF">DRF67_17835</name>
</gene>
<proteinExistence type="predicted"/>
<accession>A0A3D9AS80</accession>
<evidence type="ECO:0000313" key="2">
    <source>
        <dbReference type="Proteomes" id="UP000256257"/>
    </source>
</evidence>
<name>A0A3D9AS80_9FLAO</name>
<keyword evidence="2" id="KW-1185">Reference proteome</keyword>
<evidence type="ECO:0000313" key="1">
    <source>
        <dbReference type="EMBL" id="REC44190.1"/>
    </source>
</evidence>
<dbReference type="Proteomes" id="UP000256257">
    <property type="component" value="Unassembled WGS sequence"/>
</dbReference>
<dbReference type="EMBL" id="QNVV01000020">
    <property type="protein sequence ID" value="REC44190.1"/>
    <property type="molecule type" value="Genomic_DNA"/>
</dbReference>
<comment type="caution">
    <text evidence="1">The sequence shown here is derived from an EMBL/GenBank/DDBJ whole genome shotgun (WGS) entry which is preliminary data.</text>
</comment>